<sequence length="74" mass="8427">MGEYKKGLRLGGEILKKFENIRKEIGFYEMVGLTITGDDDEGEHTSGYHTLDGKLYGDQLENEIRIHLKRAGKI</sequence>
<proteinExistence type="predicted"/>
<accession>A0A6C0P3X5</accession>
<dbReference type="EMBL" id="CP048286">
    <property type="protein sequence ID" value="QHW33234.1"/>
    <property type="molecule type" value="Genomic_DNA"/>
</dbReference>
<dbReference type="RefSeq" id="WP_162643213.1">
    <property type="nucleotide sequence ID" value="NZ_CP048286.1"/>
</dbReference>
<name>A0A6C0P3X5_9BACL</name>
<reference evidence="1 2" key="1">
    <citation type="submission" date="2020-02" db="EMBL/GenBank/DDBJ databases">
        <title>Paenibacillus sp. nov., isolated from rhizosphere soil of tomato.</title>
        <authorList>
            <person name="Weon H.-Y."/>
            <person name="Lee S.A."/>
        </authorList>
    </citation>
    <scope>NUCLEOTIDE SEQUENCE [LARGE SCALE GENOMIC DNA]</scope>
    <source>
        <strain evidence="1 2">14171R-81</strain>
    </source>
</reference>
<dbReference type="AlphaFoldDB" id="A0A6C0P3X5"/>
<protein>
    <submittedName>
        <fullName evidence="1">Uncharacterized protein</fullName>
    </submittedName>
</protein>
<keyword evidence="2" id="KW-1185">Reference proteome</keyword>
<evidence type="ECO:0000313" key="1">
    <source>
        <dbReference type="EMBL" id="QHW33234.1"/>
    </source>
</evidence>
<dbReference type="KEGG" id="prz:GZH47_22220"/>
<evidence type="ECO:0000313" key="2">
    <source>
        <dbReference type="Proteomes" id="UP000479114"/>
    </source>
</evidence>
<dbReference type="Proteomes" id="UP000479114">
    <property type="component" value="Chromosome"/>
</dbReference>
<gene>
    <name evidence="1" type="ORF">GZH47_22220</name>
</gene>
<organism evidence="1 2">
    <name type="scientific">Paenibacillus rhizovicinus</name>
    <dbReference type="NCBI Taxonomy" id="2704463"/>
    <lineage>
        <taxon>Bacteria</taxon>
        <taxon>Bacillati</taxon>
        <taxon>Bacillota</taxon>
        <taxon>Bacilli</taxon>
        <taxon>Bacillales</taxon>
        <taxon>Paenibacillaceae</taxon>
        <taxon>Paenibacillus</taxon>
    </lineage>
</organism>